<evidence type="ECO:0000256" key="9">
    <source>
        <dbReference type="ARBA" id="ARBA00023180"/>
    </source>
</evidence>
<dbReference type="InterPro" id="IPR017853">
    <property type="entry name" value="GH"/>
</dbReference>
<dbReference type="AlphaFoldDB" id="A0AAD5EFH8"/>
<keyword evidence="5 14" id="KW-0732">Signal</keyword>
<keyword evidence="10 13" id="KW-0326">Glycosidase</keyword>
<dbReference type="SMART" id="SM00018">
    <property type="entry name" value="PD"/>
    <property type="match status" value="2"/>
</dbReference>
<feature type="disulfide bond" evidence="12">
    <location>
        <begin position="43"/>
        <end position="58"/>
    </location>
</feature>
<dbReference type="SUPFAM" id="SSF51011">
    <property type="entry name" value="Glycosyl hydrolase domain"/>
    <property type="match status" value="1"/>
</dbReference>
<dbReference type="GO" id="GO:0090599">
    <property type="term" value="F:alpha-glucosidase activity"/>
    <property type="evidence" value="ECO:0007669"/>
    <property type="project" value="UniProtKB-ARBA"/>
</dbReference>
<dbReference type="Pfam" id="PF01055">
    <property type="entry name" value="Glyco_hydro_31_2nd"/>
    <property type="match status" value="1"/>
</dbReference>
<dbReference type="Gene3D" id="2.60.40.1180">
    <property type="entry name" value="Golgi alpha-mannosidase II"/>
    <property type="match status" value="2"/>
</dbReference>
<feature type="signal peptide" evidence="14">
    <location>
        <begin position="1"/>
        <end position="20"/>
    </location>
</feature>
<dbReference type="Pfam" id="PF21365">
    <property type="entry name" value="Glyco_hydro_31_3rd"/>
    <property type="match status" value="1"/>
</dbReference>
<dbReference type="InterPro" id="IPR030459">
    <property type="entry name" value="Glyco_hydro_31_CS"/>
</dbReference>
<feature type="disulfide bond" evidence="12">
    <location>
        <begin position="98"/>
        <end position="113"/>
    </location>
</feature>
<dbReference type="PROSITE" id="PS00025">
    <property type="entry name" value="P_TREFOIL_1"/>
    <property type="match status" value="1"/>
</dbReference>
<dbReference type="Pfam" id="PF00088">
    <property type="entry name" value="Trefoil"/>
    <property type="match status" value="2"/>
</dbReference>
<dbReference type="InterPro" id="IPR000519">
    <property type="entry name" value="P_trefoil_dom"/>
</dbReference>
<dbReference type="GO" id="GO:0016324">
    <property type="term" value="C:apical plasma membrane"/>
    <property type="evidence" value="ECO:0007669"/>
    <property type="project" value="UniProtKB-SubCell"/>
</dbReference>
<reference evidence="16" key="1">
    <citation type="submission" date="2021-06" db="EMBL/GenBank/DDBJ databases">
        <authorList>
            <consortium name="DOE Joint Genome Institute"/>
            <person name="Mondo S.J."/>
            <person name="Amses K.R."/>
            <person name="Simmons D.R."/>
            <person name="Longcore J.E."/>
            <person name="Seto K."/>
            <person name="Alves G.H."/>
            <person name="Bonds A.E."/>
            <person name="Quandt C.A."/>
            <person name="Davis W.J."/>
            <person name="Chang Y."/>
            <person name="Letcher P.M."/>
            <person name="Powell M.J."/>
            <person name="Kuo A."/>
            <person name="Labutti K."/>
            <person name="Pangilinan J."/>
            <person name="Andreopoulos W."/>
            <person name="Tritt A."/>
            <person name="Riley R."/>
            <person name="Hundley H."/>
            <person name="Johnson J."/>
            <person name="Lipzen A."/>
            <person name="Barry K."/>
            <person name="Berbee M.L."/>
            <person name="Buchler N.E."/>
            <person name="Grigoriev I.V."/>
            <person name="Spatafora J.W."/>
            <person name="Stajich J.E."/>
            <person name="James T.Y."/>
        </authorList>
    </citation>
    <scope>NUCLEOTIDE SEQUENCE</scope>
    <source>
        <strain evidence="16">AG</strain>
    </source>
</reference>
<dbReference type="PROSITE" id="PS00707">
    <property type="entry name" value="GLYCOSYL_HYDROL_F31_2"/>
    <property type="match status" value="1"/>
</dbReference>
<dbReference type="SUPFAM" id="SSF57492">
    <property type="entry name" value="Trefoil"/>
    <property type="match status" value="2"/>
</dbReference>
<dbReference type="FunFam" id="2.60.40.1180:FF:000001">
    <property type="entry name" value="Maltase-glucoamylase, intestinal"/>
    <property type="match status" value="1"/>
</dbReference>
<accession>A0AAD5EFH8</accession>
<dbReference type="InterPro" id="IPR048395">
    <property type="entry name" value="Glyco_hydro_31_C"/>
</dbReference>
<keyword evidence="17" id="KW-1185">Reference proteome</keyword>
<keyword evidence="9" id="KW-0325">Glycoprotein</keyword>
<dbReference type="Proteomes" id="UP001206595">
    <property type="component" value="Unassembled WGS sequence"/>
</dbReference>
<sequence length="978" mass="110217">MKNLLLFLVIVAAHCLCINASDQIVLQPTSKDICSLSLPRKDCGFHGISKRECQVRNCCWNPSKSRNMTSSEPWCFYKDPEPETSYTCEVDVAARGDCGWIGISEKDCRARKCCWSPSDVEGGVYCFHKKRKCNGYQVTGAAFDSNKIHLAVSLLDSSGCGHYGSDIRNLKVTISFETDAQLHIKLADEDHDRYEIPNRFVPTGDQFEEWQSANSIANSKFKFSYRTNPFTFSVQRKDNNETIFDTNVAGMDALVYEQQYLEISTVIPMHSRIYGLGEVVHRTLERDKRNTWQTLWARDAASPVDENVYGSHPFYVGLTDGLAHGVFLRNSNGMDIVMSGGKLVYKVIGGILDFYFFAGPTPDDVIDQYTALVGRPAMPPKWALGFHHSRYGFESIDAVSKVVEKYREHAIPLDTIWLDIDYMDKQKDFTYDPEKFPVSKVNALVKDLQAQNQKIVAIIDPGIKVERGYPAYETGIQRDVFIKNKNGRYAVGKVWPGYTVFPDFHSDETQHWWKNTIETWLKQVPLDGLWIDMNEVASWCKGECSNSELKDVLKLLPPSSPNRPGSAAGTYDNVQDPFYRIRNFGNSREPLDVNTLAVDAIHSDGMLEYDVHNMYGHIEAIATRKAMLEIRPNERPFILTRSSFSGSGAHAAHWLGDNWSTWESLLHSVSGTMSFQLFGIPLVGPDICGFNGNTNEELCLRWMQLGAFYPFARNHNAIGYVDQEPYLWESVSNASREALSIRYTLLPYLYTQFQASSQSGRPVWRPLFFDFPNDQNAVRIDRQVLVGNAILISPVLDPHTFFVHAYFPAGRWYDWYTHEKVVDAEKGLYMKLDAPLNKIPVHVRGGYVVPIQAPHTTVHETSQGPMSVLIALDENSLAKGVLYHDDGHSIDVSNSYTMAHMTAKETSLTITGVFKYPHILDKITVLGTSNCNSAATSVLINGRPKYGVQSAFDHPKGTLTISGLNVLLSQNTSIVWHC</sequence>
<name>A0AAD5EFH8_UMBRA</name>
<feature type="domain" description="P-type" evidence="15">
    <location>
        <begin position="32"/>
        <end position="79"/>
    </location>
</feature>
<evidence type="ECO:0000313" key="16">
    <source>
        <dbReference type="EMBL" id="KAI8582519.1"/>
    </source>
</evidence>
<keyword evidence="8 12" id="KW-1015">Disulfide bond</keyword>
<protein>
    <recommendedName>
        <fullName evidence="4">alpha-glucosidase</fullName>
        <ecNumber evidence="4">3.2.1.20</ecNumber>
    </recommendedName>
    <alternativeName>
        <fullName evidence="11">Maltase</fullName>
    </alternativeName>
</protein>
<dbReference type="PANTHER" id="PTHR22762:SF133">
    <property type="entry name" value="P-TYPE DOMAIN-CONTAINING PROTEIN"/>
    <property type="match status" value="1"/>
</dbReference>
<dbReference type="Pfam" id="PF13802">
    <property type="entry name" value="Gal_mutarotas_2"/>
    <property type="match status" value="1"/>
</dbReference>
<dbReference type="InterPro" id="IPR025887">
    <property type="entry name" value="Glyco_hydro_31_N_dom"/>
</dbReference>
<evidence type="ECO:0000256" key="14">
    <source>
        <dbReference type="SAM" id="SignalP"/>
    </source>
</evidence>
<proteinExistence type="inferred from homology"/>
<evidence type="ECO:0000256" key="4">
    <source>
        <dbReference type="ARBA" id="ARBA00012741"/>
    </source>
</evidence>
<comment type="caution">
    <text evidence="12">Lacks conserved residue(s) required for the propagation of feature annotation.</text>
</comment>
<comment type="similarity">
    <text evidence="3 13">Belongs to the glycosyl hydrolase 31 family.</text>
</comment>
<dbReference type="InterPro" id="IPR011013">
    <property type="entry name" value="Gal_mutarotase_sf_dom"/>
</dbReference>
<dbReference type="InterPro" id="IPR044913">
    <property type="entry name" value="P_trefoil_dom_sf"/>
</dbReference>
<feature type="chain" id="PRO_5042085874" description="alpha-glucosidase" evidence="14">
    <location>
        <begin position="21"/>
        <end position="978"/>
    </location>
</feature>
<comment type="caution">
    <text evidence="16">The sequence shown here is derived from an EMBL/GenBank/DDBJ whole genome shotgun (WGS) entry which is preliminary data.</text>
</comment>
<evidence type="ECO:0000259" key="15">
    <source>
        <dbReference type="PROSITE" id="PS51448"/>
    </source>
</evidence>
<dbReference type="InterPro" id="IPR017957">
    <property type="entry name" value="P_trefoil_CS"/>
</dbReference>
<evidence type="ECO:0000256" key="6">
    <source>
        <dbReference type="ARBA" id="ARBA00022801"/>
    </source>
</evidence>
<evidence type="ECO:0000256" key="11">
    <source>
        <dbReference type="ARBA" id="ARBA00041343"/>
    </source>
</evidence>
<feature type="disulfide bond" evidence="12">
    <location>
        <begin position="88"/>
        <end position="114"/>
    </location>
</feature>
<dbReference type="RefSeq" id="XP_051447523.1">
    <property type="nucleotide sequence ID" value="XM_051586753.1"/>
</dbReference>
<evidence type="ECO:0000256" key="3">
    <source>
        <dbReference type="ARBA" id="ARBA00007806"/>
    </source>
</evidence>
<gene>
    <name evidence="16" type="ORF">K450DRAFT_227531</name>
</gene>
<keyword evidence="6 13" id="KW-0378">Hydrolase</keyword>
<dbReference type="GO" id="GO:0030246">
    <property type="term" value="F:carbohydrate binding"/>
    <property type="evidence" value="ECO:0007669"/>
    <property type="project" value="InterPro"/>
</dbReference>
<dbReference type="Gene3D" id="2.60.40.1760">
    <property type="entry name" value="glycosyl hydrolase (family 31)"/>
    <property type="match status" value="1"/>
</dbReference>
<evidence type="ECO:0000256" key="8">
    <source>
        <dbReference type="ARBA" id="ARBA00023157"/>
    </source>
</evidence>
<evidence type="ECO:0000256" key="2">
    <source>
        <dbReference type="ARBA" id="ARBA00004308"/>
    </source>
</evidence>
<comment type="subcellular location">
    <subcellularLocation>
        <location evidence="2">Endomembrane system</location>
    </subcellularLocation>
</comment>
<evidence type="ECO:0000256" key="5">
    <source>
        <dbReference type="ARBA" id="ARBA00022729"/>
    </source>
</evidence>
<dbReference type="PANTHER" id="PTHR22762">
    <property type="entry name" value="ALPHA-GLUCOSIDASE"/>
    <property type="match status" value="1"/>
</dbReference>
<evidence type="ECO:0000256" key="13">
    <source>
        <dbReference type="RuleBase" id="RU361185"/>
    </source>
</evidence>
<dbReference type="InterPro" id="IPR013780">
    <property type="entry name" value="Glyco_hydro_b"/>
</dbReference>
<dbReference type="SUPFAM" id="SSF51445">
    <property type="entry name" value="(Trans)glycosidases"/>
    <property type="match status" value="1"/>
</dbReference>
<dbReference type="EMBL" id="MU620900">
    <property type="protein sequence ID" value="KAI8582519.1"/>
    <property type="molecule type" value="Genomic_DNA"/>
</dbReference>
<dbReference type="PROSITE" id="PS51448">
    <property type="entry name" value="P_TREFOIL_2"/>
    <property type="match status" value="2"/>
</dbReference>
<evidence type="ECO:0000256" key="10">
    <source>
        <dbReference type="ARBA" id="ARBA00023295"/>
    </source>
</evidence>
<evidence type="ECO:0000256" key="1">
    <source>
        <dbReference type="ARBA" id="ARBA00001657"/>
    </source>
</evidence>
<dbReference type="CDD" id="cd06602">
    <property type="entry name" value="GH31_MGAM_SI_GAA"/>
    <property type="match status" value="1"/>
</dbReference>
<dbReference type="SUPFAM" id="SSF74650">
    <property type="entry name" value="Galactose mutarotase-like"/>
    <property type="match status" value="1"/>
</dbReference>
<comment type="catalytic activity">
    <reaction evidence="1">
        <text>Hydrolysis of terminal, non-reducing (1-&gt;4)-linked alpha-D-glucose residues with release of alpha-D-glucose.</text>
        <dbReference type="EC" id="3.2.1.20"/>
    </reaction>
</comment>
<dbReference type="Gene3D" id="3.20.20.80">
    <property type="entry name" value="Glycosidases"/>
    <property type="match status" value="1"/>
</dbReference>
<evidence type="ECO:0000313" key="17">
    <source>
        <dbReference type="Proteomes" id="UP001206595"/>
    </source>
</evidence>
<organism evidence="16 17">
    <name type="scientific">Umbelopsis ramanniana AG</name>
    <dbReference type="NCBI Taxonomy" id="1314678"/>
    <lineage>
        <taxon>Eukaryota</taxon>
        <taxon>Fungi</taxon>
        <taxon>Fungi incertae sedis</taxon>
        <taxon>Mucoromycota</taxon>
        <taxon>Mucoromycotina</taxon>
        <taxon>Umbelopsidomycetes</taxon>
        <taxon>Umbelopsidales</taxon>
        <taxon>Umbelopsidaceae</taxon>
        <taxon>Umbelopsis</taxon>
    </lineage>
</organism>
<dbReference type="GeneID" id="75912101"/>
<dbReference type="EC" id="3.2.1.20" evidence="4"/>
<reference evidence="16" key="2">
    <citation type="journal article" date="2022" name="Proc. Natl. Acad. Sci. U.S.A.">
        <title>Diploid-dominant life cycles characterize the early evolution of Fungi.</title>
        <authorList>
            <person name="Amses K.R."/>
            <person name="Simmons D.R."/>
            <person name="Longcore J.E."/>
            <person name="Mondo S.J."/>
            <person name="Seto K."/>
            <person name="Jeronimo G.H."/>
            <person name="Bonds A.E."/>
            <person name="Quandt C.A."/>
            <person name="Davis W.J."/>
            <person name="Chang Y."/>
            <person name="Federici B.A."/>
            <person name="Kuo A."/>
            <person name="LaButti K."/>
            <person name="Pangilinan J."/>
            <person name="Andreopoulos W."/>
            <person name="Tritt A."/>
            <person name="Riley R."/>
            <person name="Hundley H."/>
            <person name="Johnson J."/>
            <person name="Lipzen A."/>
            <person name="Barry K."/>
            <person name="Lang B.F."/>
            <person name="Cuomo C.A."/>
            <person name="Buchler N.E."/>
            <person name="Grigoriev I.V."/>
            <person name="Spatafora J.W."/>
            <person name="Stajich J.E."/>
            <person name="James T.Y."/>
        </authorList>
    </citation>
    <scope>NUCLEOTIDE SEQUENCE</scope>
    <source>
        <strain evidence="16">AG</strain>
    </source>
</reference>
<feature type="domain" description="P-type" evidence="15">
    <location>
        <begin position="86"/>
        <end position="130"/>
    </location>
</feature>
<dbReference type="InterPro" id="IPR000322">
    <property type="entry name" value="Glyco_hydro_31_TIM"/>
</dbReference>
<keyword evidence="7" id="KW-0472">Membrane</keyword>
<dbReference type="CDD" id="cd14752">
    <property type="entry name" value="GH31_N"/>
    <property type="match status" value="1"/>
</dbReference>
<dbReference type="GO" id="GO:0005975">
    <property type="term" value="P:carbohydrate metabolic process"/>
    <property type="evidence" value="ECO:0007669"/>
    <property type="project" value="InterPro"/>
</dbReference>
<dbReference type="PROSITE" id="PS00129">
    <property type="entry name" value="GLYCOSYL_HYDROL_F31_1"/>
    <property type="match status" value="1"/>
</dbReference>
<evidence type="ECO:0000256" key="7">
    <source>
        <dbReference type="ARBA" id="ARBA00023136"/>
    </source>
</evidence>
<evidence type="ECO:0000256" key="12">
    <source>
        <dbReference type="PROSITE-ProRule" id="PRU00779"/>
    </source>
</evidence>
<dbReference type="CDD" id="cd00111">
    <property type="entry name" value="Trefoil"/>
    <property type="match status" value="2"/>
</dbReference>
<dbReference type="Gene3D" id="4.10.110.10">
    <property type="entry name" value="Spasmolytic Protein, domain 1"/>
    <property type="match status" value="2"/>
</dbReference>
<dbReference type="InterPro" id="IPR030458">
    <property type="entry name" value="Glyco_hydro_31_AS"/>
</dbReference>